<dbReference type="GO" id="GO:0001228">
    <property type="term" value="F:DNA-binding transcription activator activity, RNA polymerase II-specific"/>
    <property type="evidence" value="ECO:0007669"/>
    <property type="project" value="TreeGrafter"/>
</dbReference>
<dbReference type="PANTHER" id="PTHR10270">
    <property type="entry name" value="SOX TRANSCRIPTION FACTOR"/>
    <property type="match status" value="1"/>
</dbReference>
<evidence type="ECO:0000256" key="3">
    <source>
        <dbReference type="ARBA" id="ARBA00023242"/>
    </source>
</evidence>
<dbReference type="AlphaFoldDB" id="A0A7R8X7Z8"/>
<dbReference type="SMART" id="SM00398">
    <property type="entry name" value="HMG"/>
    <property type="match status" value="1"/>
</dbReference>
<comment type="subcellular location">
    <subcellularLocation>
        <location evidence="1">Nucleus</location>
    </subcellularLocation>
</comment>
<dbReference type="GO" id="GO:0007420">
    <property type="term" value="P:brain development"/>
    <property type="evidence" value="ECO:0007669"/>
    <property type="project" value="TreeGrafter"/>
</dbReference>
<sequence>MNEEGIMEDVKPAFNNGQVVFGSMLVDSNSATPYSDATKTKKHRPNHIKRPMNAFMVWSQLERRKICEVAPELHNAEISKQLGRRWKLLTDGQRKPFIEEAERLRLLHSQEYPDYKYRPRKKPKNKDESQEHTKQSQVKKRSHHRYESGKKQGTGPGNGIQTSKLVLSTQANLREVPHGAQVTHKVPPSPTGSETPSSPGSLHLYEDGIPPGGYPPPSALLTPASLSPASPPTPPLPTFSSLKSPLEPLDVPLELDALWQGNYLTDPTCNNLDVNLIDMDGLFDSQAFPSVLLNSL</sequence>
<gene>
    <name evidence="7" type="ORF">DSTB1V02_LOCUS4480</name>
</gene>
<dbReference type="GO" id="GO:0030182">
    <property type="term" value="P:neuron differentiation"/>
    <property type="evidence" value="ECO:0007669"/>
    <property type="project" value="TreeGrafter"/>
</dbReference>
<keyword evidence="8" id="KW-1185">Reference proteome</keyword>
<dbReference type="CDD" id="cd22029">
    <property type="entry name" value="HMG-box_SoxC"/>
    <property type="match status" value="1"/>
</dbReference>
<evidence type="ECO:0000256" key="5">
    <source>
        <dbReference type="SAM" id="MobiDB-lite"/>
    </source>
</evidence>
<dbReference type="InterPro" id="IPR036910">
    <property type="entry name" value="HMG_box_dom_sf"/>
</dbReference>
<evidence type="ECO:0000256" key="1">
    <source>
        <dbReference type="ARBA" id="ARBA00004123"/>
    </source>
</evidence>
<dbReference type="GO" id="GO:0000978">
    <property type="term" value="F:RNA polymerase II cis-regulatory region sequence-specific DNA binding"/>
    <property type="evidence" value="ECO:0007669"/>
    <property type="project" value="TreeGrafter"/>
</dbReference>
<dbReference type="SUPFAM" id="SSF47095">
    <property type="entry name" value="HMG-box"/>
    <property type="match status" value="1"/>
</dbReference>
<dbReference type="FunFam" id="1.10.30.10:FF:000007">
    <property type="entry name" value="Transcription factor SOX"/>
    <property type="match status" value="1"/>
</dbReference>
<dbReference type="Gene3D" id="1.10.30.10">
    <property type="entry name" value="High mobility group box domain"/>
    <property type="match status" value="1"/>
</dbReference>
<accession>A0A7R8X7Z8</accession>
<feature type="DNA-binding region" description="HMG box" evidence="4">
    <location>
        <begin position="48"/>
        <end position="116"/>
    </location>
</feature>
<reference evidence="7" key="1">
    <citation type="submission" date="2020-11" db="EMBL/GenBank/DDBJ databases">
        <authorList>
            <person name="Tran Van P."/>
        </authorList>
    </citation>
    <scope>NUCLEOTIDE SEQUENCE</scope>
</reference>
<feature type="compositionally biased region" description="Basic and acidic residues" evidence="5">
    <location>
        <begin position="125"/>
        <end position="134"/>
    </location>
</feature>
<dbReference type="InterPro" id="IPR009071">
    <property type="entry name" value="HMG_box_dom"/>
</dbReference>
<dbReference type="InterPro" id="IPR050140">
    <property type="entry name" value="SRY-related_HMG-box_TF-like"/>
</dbReference>
<dbReference type="Pfam" id="PF00505">
    <property type="entry name" value="HMG_box"/>
    <property type="match status" value="1"/>
</dbReference>
<feature type="region of interest" description="Disordered" evidence="5">
    <location>
        <begin position="178"/>
        <end position="236"/>
    </location>
</feature>
<proteinExistence type="predicted"/>
<feature type="compositionally biased region" description="Low complexity" evidence="5">
    <location>
        <begin position="219"/>
        <end position="228"/>
    </location>
</feature>
<dbReference type="PROSITE" id="PS50118">
    <property type="entry name" value="HMG_BOX_2"/>
    <property type="match status" value="1"/>
</dbReference>
<dbReference type="PANTHER" id="PTHR10270:SF323">
    <property type="entry name" value="TRANSCRIPTION FACTOR SOX-14-RELATED"/>
    <property type="match status" value="1"/>
</dbReference>
<feature type="region of interest" description="Disordered" evidence="5">
    <location>
        <begin position="111"/>
        <end position="162"/>
    </location>
</feature>
<keyword evidence="3 4" id="KW-0539">Nucleus</keyword>
<evidence type="ECO:0000313" key="8">
    <source>
        <dbReference type="Proteomes" id="UP000677054"/>
    </source>
</evidence>
<feature type="compositionally biased region" description="Low complexity" evidence="5">
    <location>
        <begin position="191"/>
        <end position="201"/>
    </location>
</feature>
<dbReference type="Proteomes" id="UP000677054">
    <property type="component" value="Unassembled WGS sequence"/>
</dbReference>
<evidence type="ECO:0000256" key="4">
    <source>
        <dbReference type="PROSITE-ProRule" id="PRU00267"/>
    </source>
</evidence>
<protein>
    <recommendedName>
        <fullName evidence="6">HMG box domain-containing protein</fullName>
    </recommendedName>
</protein>
<dbReference type="EMBL" id="CAJPEV010000666">
    <property type="protein sequence ID" value="CAG0887416.1"/>
    <property type="molecule type" value="Genomic_DNA"/>
</dbReference>
<name>A0A7R8X7Z8_9CRUS</name>
<dbReference type="GO" id="GO:0005634">
    <property type="term" value="C:nucleus"/>
    <property type="evidence" value="ECO:0007669"/>
    <property type="project" value="UniProtKB-SubCell"/>
</dbReference>
<evidence type="ECO:0000256" key="2">
    <source>
        <dbReference type="ARBA" id="ARBA00023125"/>
    </source>
</evidence>
<dbReference type="EMBL" id="LR900183">
    <property type="protein sequence ID" value="CAD7244586.1"/>
    <property type="molecule type" value="Genomic_DNA"/>
</dbReference>
<evidence type="ECO:0000259" key="6">
    <source>
        <dbReference type="PROSITE" id="PS50118"/>
    </source>
</evidence>
<dbReference type="OrthoDB" id="6247875at2759"/>
<keyword evidence="2 4" id="KW-0238">DNA-binding</keyword>
<organism evidence="7">
    <name type="scientific">Darwinula stevensoni</name>
    <dbReference type="NCBI Taxonomy" id="69355"/>
    <lineage>
        <taxon>Eukaryota</taxon>
        <taxon>Metazoa</taxon>
        <taxon>Ecdysozoa</taxon>
        <taxon>Arthropoda</taxon>
        <taxon>Crustacea</taxon>
        <taxon>Oligostraca</taxon>
        <taxon>Ostracoda</taxon>
        <taxon>Podocopa</taxon>
        <taxon>Podocopida</taxon>
        <taxon>Darwinulocopina</taxon>
        <taxon>Darwinuloidea</taxon>
        <taxon>Darwinulidae</taxon>
        <taxon>Darwinula</taxon>
    </lineage>
</organism>
<dbReference type="GO" id="GO:0000122">
    <property type="term" value="P:negative regulation of transcription by RNA polymerase II"/>
    <property type="evidence" value="ECO:0007669"/>
    <property type="project" value="TreeGrafter"/>
</dbReference>
<evidence type="ECO:0000313" key="7">
    <source>
        <dbReference type="EMBL" id="CAD7244586.1"/>
    </source>
</evidence>
<feature type="domain" description="HMG box" evidence="6">
    <location>
        <begin position="48"/>
        <end position="116"/>
    </location>
</feature>